<dbReference type="GO" id="GO:0008270">
    <property type="term" value="F:zinc ion binding"/>
    <property type="evidence" value="ECO:0007669"/>
    <property type="project" value="InterPro"/>
</dbReference>
<gene>
    <name evidence="1" type="ORF">CGI_10002244</name>
</gene>
<accession>K1PL49</accession>
<proteinExistence type="predicted"/>
<dbReference type="InParanoid" id="K1PL49"/>
<evidence type="ECO:0000313" key="1">
    <source>
        <dbReference type="EMBL" id="EKC22458.1"/>
    </source>
</evidence>
<dbReference type="PROSITE" id="PS50966">
    <property type="entry name" value="ZF_SWIM"/>
    <property type="match status" value="1"/>
</dbReference>
<dbReference type="AlphaFoldDB" id="K1PL49"/>
<reference evidence="1" key="1">
    <citation type="journal article" date="2012" name="Nature">
        <title>The oyster genome reveals stress adaptation and complexity of shell formation.</title>
        <authorList>
            <person name="Zhang G."/>
            <person name="Fang X."/>
            <person name="Guo X."/>
            <person name="Li L."/>
            <person name="Luo R."/>
            <person name="Xu F."/>
            <person name="Yang P."/>
            <person name="Zhang L."/>
            <person name="Wang X."/>
            <person name="Qi H."/>
            <person name="Xiong Z."/>
            <person name="Que H."/>
            <person name="Xie Y."/>
            <person name="Holland P.W."/>
            <person name="Paps J."/>
            <person name="Zhu Y."/>
            <person name="Wu F."/>
            <person name="Chen Y."/>
            <person name="Wang J."/>
            <person name="Peng C."/>
            <person name="Meng J."/>
            <person name="Yang L."/>
            <person name="Liu J."/>
            <person name="Wen B."/>
            <person name="Zhang N."/>
            <person name="Huang Z."/>
            <person name="Zhu Q."/>
            <person name="Feng Y."/>
            <person name="Mount A."/>
            <person name="Hedgecock D."/>
            <person name="Xu Z."/>
            <person name="Liu Y."/>
            <person name="Domazet-Loso T."/>
            <person name="Du Y."/>
            <person name="Sun X."/>
            <person name="Zhang S."/>
            <person name="Liu B."/>
            <person name="Cheng P."/>
            <person name="Jiang X."/>
            <person name="Li J."/>
            <person name="Fan D."/>
            <person name="Wang W."/>
            <person name="Fu W."/>
            <person name="Wang T."/>
            <person name="Wang B."/>
            <person name="Zhang J."/>
            <person name="Peng Z."/>
            <person name="Li Y."/>
            <person name="Li N."/>
            <person name="Wang J."/>
            <person name="Chen M."/>
            <person name="He Y."/>
            <person name="Tan F."/>
            <person name="Song X."/>
            <person name="Zheng Q."/>
            <person name="Huang R."/>
            <person name="Yang H."/>
            <person name="Du X."/>
            <person name="Chen L."/>
            <person name="Yang M."/>
            <person name="Gaffney P.M."/>
            <person name="Wang S."/>
            <person name="Luo L."/>
            <person name="She Z."/>
            <person name="Ming Y."/>
            <person name="Huang W."/>
            <person name="Zhang S."/>
            <person name="Huang B."/>
            <person name="Zhang Y."/>
            <person name="Qu T."/>
            <person name="Ni P."/>
            <person name="Miao G."/>
            <person name="Wang J."/>
            <person name="Wang Q."/>
            <person name="Steinberg C.E."/>
            <person name="Wang H."/>
            <person name="Li N."/>
            <person name="Qian L."/>
            <person name="Zhang G."/>
            <person name="Li Y."/>
            <person name="Yang H."/>
            <person name="Liu X."/>
            <person name="Wang J."/>
            <person name="Yin Y."/>
            <person name="Wang J."/>
        </authorList>
    </citation>
    <scope>NUCLEOTIDE SEQUENCE [LARGE SCALE GENOMIC DNA]</scope>
    <source>
        <strain evidence="1">05x7-T-G4-1.051#20</strain>
    </source>
</reference>
<organism evidence="1">
    <name type="scientific">Magallana gigas</name>
    <name type="common">Pacific oyster</name>
    <name type="synonym">Crassostrea gigas</name>
    <dbReference type="NCBI Taxonomy" id="29159"/>
    <lineage>
        <taxon>Eukaryota</taxon>
        <taxon>Metazoa</taxon>
        <taxon>Spiralia</taxon>
        <taxon>Lophotrochozoa</taxon>
        <taxon>Mollusca</taxon>
        <taxon>Bivalvia</taxon>
        <taxon>Autobranchia</taxon>
        <taxon>Pteriomorphia</taxon>
        <taxon>Ostreida</taxon>
        <taxon>Ostreoidea</taxon>
        <taxon>Ostreidae</taxon>
        <taxon>Magallana</taxon>
    </lineage>
</organism>
<dbReference type="HOGENOM" id="CLU_1637068_0_0_1"/>
<name>K1PL49_MAGGI</name>
<protein>
    <submittedName>
        <fullName evidence="1">Uncharacterized protein</fullName>
    </submittedName>
</protein>
<dbReference type="EMBL" id="JH815709">
    <property type="protein sequence ID" value="EKC22458.1"/>
    <property type="molecule type" value="Genomic_DNA"/>
</dbReference>
<sequence>MASQENLVQKRVLSDNALLHRSKSWLPLHDLNNCLYDFPKMTEDDIRALTFGIYQVRQAASYIDEYMHGTTSQIYFRKSMSDLIHARIQSRHTSAKQYDIWVEHDRKTVTGWYCQCPIGSRTVGTCSHVASVIWFLAYARHNNYKPKKDRISPLLMDAAEGR</sequence>
<dbReference type="InterPro" id="IPR007527">
    <property type="entry name" value="Znf_SWIM"/>
</dbReference>